<gene>
    <name evidence="2" type="ordered locus">VMUT_0579</name>
</gene>
<dbReference type="GeneID" id="10288231"/>
<dbReference type="OrthoDB" id="27660at2157"/>
<evidence type="ECO:0000256" key="1">
    <source>
        <dbReference type="SAM" id="Phobius"/>
    </source>
</evidence>
<dbReference type="EMBL" id="CP002529">
    <property type="protein sequence ID" value="ADY00790.1"/>
    <property type="molecule type" value="Genomic_DNA"/>
</dbReference>
<dbReference type="STRING" id="985053.VMUT_0579"/>
<keyword evidence="1" id="KW-0472">Membrane</keyword>
<proteinExistence type="predicted"/>
<keyword evidence="3" id="KW-1185">Reference proteome</keyword>
<organism evidence="2 3">
    <name type="scientific">Vulcanisaeta moutnovskia (strain 768-28)</name>
    <dbReference type="NCBI Taxonomy" id="985053"/>
    <lineage>
        <taxon>Archaea</taxon>
        <taxon>Thermoproteota</taxon>
        <taxon>Thermoprotei</taxon>
        <taxon>Thermoproteales</taxon>
        <taxon>Thermoproteaceae</taxon>
        <taxon>Vulcanisaeta</taxon>
    </lineage>
</organism>
<reference evidence="2 3" key="1">
    <citation type="journal article" date="2011" name="J. Bacteriol.">
        <title>Complete genome sequence of 'Vulcanisaeta moutnovskia' strain 768-28, a novel member of the hyperthermophilic crenarchaeal genus vulcanisaeta.</title>
        <authorList>
            <person name="Gumerov V.M."/>
            <person name="Mardanov A.V."/>
            <person name="Beletsky A.V."/>
            <person name="Prokofeva M.I."/>
            <person name="Bonch-Osmolovskaya E.A."/>
            <person name="Ravin N.V."/>
            <person name="Skryabin K.G."/>
        </authorList>
    </citation>
    <scope>NUCLEOTIDE SEQUENCE [LARGE SCALE GENOMIC DNA]</scope>
    <source>
        <strain evidence="2 3">768-28</strain>
    </source>
</reference>
<keyword evidence="1" id="KW-0812">Transmembrane</keyword>
<keyword evidence="1" id="KW-1133">Transmembrane helix</keyword>
<evidence type="ECO:0000313" key="3">
    <source>
        <dbReference type="Proteomes" id="UP000007485"/>
    </source>
</evidence>
<dbReference type="AlphaFoldDB" id="F0QV58"/>
<evidence type="ECO:0000313" key="2">
    <source>
        <dbReference type="EMBL" id="ADY00790.1"/>
    </source>
</evidence>
<dbReference type="KEGG" id="vmo:VMUT_0579"/>
<dbReference type="eggNOG" id="arCOG05532">
    <property type="taxonomic scope" value="Archaea"/>
</dbReference>
<protein>
    <submittedName>
        <fullName evidence="2">Uncharacterized protein</fullName>
    </submittedName>
</protein>
<feature type="transmembrane region" description="Helical" evidence="1">
    <location>
        <begin position="21"/>
        <end position="40"/>
    </location>
</feature>
<sequence>MGSNDIVNRRDDVRTRIRRGFILGVVITILFFPLGLSNFGEAFALESRVYGYVIYRSGSIIHVGYLPTYLYMWRISSLLFLAWIITYIAYIIKPSIVLDSSGIIYGISYVITHYIYLFTIGAPIIIYPFAYIMITVGKPLLYLDWGQVITLITIWRFYSIRKLMRG</sequence>
<feature type="transmembrane region" description="Helical" evidence="1">
    <location>
        <begin position="71"/>
        <end position="92"/>
    </location>
</feature>
<name>F0QV58_VULM7</name>
<dbReference type="Proteomes" id="UP000007485">
    <property type="component" value="Chromosome"/>
</dbReference>
<dbReference type="RefSeq" id="WP_013603953.1">
    <property type="nucleotide sequence ID" value="NC_015151.1"/>
</dbReference>
<dbReference type="HOGENOM" id="CLU_1599109_0_0_2"/>
<feature type="transmembrane region" description="Helical" evidence="1">
    <location>
        <begin position="113"/>
        <end position="134"/>
    </location>
</feature>
<feature type="transmembrane region" description="Helical" evidence="1">
    <location>
        <begin position="140"/>
        <end position="158"/>
    </location>
</feature>
<accession>F0QV58</accession>